<protein>
    <recommendedName>
        <fullName evidence="2">J domain-containing protein</fullName>
    </recommendedName>
</protein>
<dbReference type="InterPro" id="IPR036869">
    <property type="entry name" value="J_dom_sf"/>
</dbReference>
<dbReference type="CDD" id="cd06257">
    <property type="entry name" value="DnaJ"/>
    <property type="match status" value="1"/>
</dbReference>
<feature type="region of interest" description="Disordered" evidence="1">
    <location>
        <begin position="559"/>
        <end position="587"/>
    </location>
</feature>
<dbReference type="Pfam" id="PF00226">
    <property type="entry name" value="DnaJ"/>
    <property type="match status" value="1"/>
</dbReference>
<feature type="region of interest" description="Disordered" evidence="1">
    <location>
        <begin position="1"/>
        <end position="43"/>
    </location>
</feature>
<dbReference type="EMBL" id="JALJOQ010000163">
    <property type="protein sequence ID" value="KAK9792489.1"/>
    <property type="molecule type" value="Genomic_DNA"/>
</dbReference>
<dbReference type="SMART" id="SM00028">
    <property type="entry name" value="TPR"/>
    <property type="match status" value="3"/>
</dbReference>
<evidence type="ECO:0000313" key="4">
    <source>
        <dbReference type="Proteomes" id="UP001465755"/>
    </source>
</evidence>
<dbReference type="Pfam" id="PF14559">
    <property type="entry name" value="TPR_19"/>
    <property type="match status" value="1"/>
</dbReference>
<dbReference type="InterPro" id="IPR019734">
    <property type="entry name" value="TPR_rpt"/>
</dbReference>
<evidence type="ECO:0000313" key="3">
    <source>
        <dbReference type="EMBL" id="KAK9792489.1"/>
    </source>
</evidence>
<dbReference type="SUPFAM" id="SSF46565">
    <property type="entry name" value="Chaperone J-domain"/>
    <property type="match status" value="1"/>
</dbReference>
<dbReference type="SUPFAM" id="SSF48452">
    <property type="entry name" value="TPR-like"/>
    <property type="match status" value="2"/>
</dbReference>
<dbReference type="SMART" id="SM00271">
    <property type="entry name" value="DnaJ"/>
    <property type="match status" value="1"/>
</dbReference>
<dbReference type="AlphaFoldDB" id="A0AAW1NRZ8"/>
<dbReference type="PANTHER" id="PTHR44200">
    <property type="entry name" value="DNAJ HOMOLOG SUBFAMILY C MEMBER 7"/>
    <property type="match status" value="1"/>
</dbReference>
<reference evidence="3 4" key="1">
    <citation type="journal article" date="2024" name="Nat. Commun.">
        <title>Phylogenomics reveals the evolutionary origins of lichenization in chlorophyte algae.</title>
        <authorList>
            <person name="Puginier C."/>
            <person name="Libourel C."/>
            <person name="Otte J."/>
            <person name="Skaloud P."/>
            <person name="Haon M."/>
            <person name="Grisel S."/>
            <person name="Petersen M."/>
            <person name="Berrin J.G."/>
            <person name="Delaux P.M."/>
            <person name="Dal Grande F."/>
            <person name="Keller J."/>
        </authorList>
    </citation>
    <scope>NUCLEOTIDE SEQUENCE [LARGE SCALE GENOMIC DNA]</scope>
    <source>
        <strain evidence="3 4">SAG 2036</strain>
    </source>
</reference>
<feature type="compositionally biased region" description="Low complexity" evidence="1">
    <location>
        <begin position="9"/>
        <end position="21"/>
    </location>
</feature>
<comment type="caution">
    <text evidence="3">The sequence shown here is derived from an EMBL/GenBank/DDBJ whole genome shotgun (WGS) entry which is preliminary data.</text>
</comment>
<dbReference type="InterPro" id="IPR001623">
    <property type="entry name" value="DnaJ_domain"/>
</dbReference>
<feature type="domain" description="J" evidence="2">
    <location>
        <begin position="461"/>
        <end position="537"/>
    </location>
</feature>
<keyword evidence="4" id="KW-1185">Reference proteome</keyword>
<dbReference type="InterPro" id="IPR011990">
    <property type="entry name" value="TPR-like_helical_dom_sf"/>
</dbReference>
<organism evidence="3 4">
    <name type="scientific">Symbiochloris irregularis</name>
    <dbReference type="NCBI Taxonomy" id="706552"/>
    <lineage>
        <taxon>Eukaryota</taxon>
        <taxon>Viridiplantae</taxon>
        <taxon>Chlorophyta</taxon>
        <taxon>core chlorophytes</taxon>
        <taxon>Trebouxiophyceae</taxon>
        <taxon>Trebouxiales</taxon>
        <taxon>Trebouxiaceae</taxon>
        <taxon>Symbiochloris</taxon>
    </lineage>
</organism>
<evidence type="ECO:0000259" key="2">
    <source>
        <dbReference type="PROSITE" id="PS50076"/>
    </source>
</evidence>
<sequence>MMPLRNPKHAPAAAAHLSRSAGVRHQGTKRSLSAQRSPAAQRAAPLNLEIEQLREKGNAAFKAGSYSIALQHYQEAQGKALTCRPVDDDLQARILSNCAAAQLHLGQPQAALQSCKRALQAVPNHTRALGRAVTCHLRMGGFSAAQGFIDALRAQPLTQAEANTCQQSKDALQALVQQALARAAKAATAEEGVQALAALEACLEDSHAPCMPSLLLTKADLLLLLDRHQDATRMVLAASEAAGWPQERLERYSKWVHAHMLYSQGQLDKAATAVSEMAEAAADDECRPAPALLPSRSAFAMLQQAEPQAFRDLAQSLTMLHQAKEEGNNAWRRQDKAAALNFYTHALEGITAPPPVFAAVVFASRAAVHRADGRLLDALADSLRSLALCPLYMRGVLRLGQLLTDMGRHELAAQELGALQKEQAAAARAHAVNATCIDLWRDVDAALKKAKEGQRQRRAIDHFEVLGVPRTLCTDDEVKKAYRQLVLKFHPDKALGRCRFSSAIHTTCRPSLAQSQLEERVRAQAHRVFSMISDASTALATRSSRITLEAQLNVAQYRTASQQQPYSPGRYSGAYQPRSSTARASRQNAYSKTYSNDYYDSDYYAYERFWAS</sequence>
<proteinExistence type="predicted"/>
<dbReference type="PROSITE" id="PS50076">
    <property type="entry name" value="DNAJ_2"/>
    <property type="match status" value="1"/>
</dbReference>
<dbReference type="Gene3D" id="1.10.287.110">
    <property type="entry name" value="DnaJ domain"/>
    <property type="match status" value="1"/>
</dbReference>
<dbReference type="InterPro" id="IPR052758">
    <property type="entry name" value="SRC_co-chaperone"/>
</dbReference>
<dbReference type="Gene3D" id="1.25.40.10">
    <property type="entry name" value="Tetratricopeptide repeat domain"/>
    <property type="match status" value="2"/>
</dbReference>
<feature type="compositionally biased region" description="Low complexity" evidence="1">
    <location>
        <begin position="30"/>
        <end position="43"/>
    </location>
</feature>
<evidence type="ECO:0000256" key="1">
    <source>
        <dbReference type="SAM" id="MobiDB-lite"/>
    </source>
</evidence>
<name>A0AAW1NRZ8_9CHLO</name>
<gene>
    <name evidence="3" type="ORF">WJX73_006471</name>
</gene>
<accession>A0AAW1NRZ8</accession>
<dbReference type="Proteomes" id="UP001465755">
    <property type="component" value="Unassembled WGS sequence"/>
</dbReference>
<dbReference type="PANTHER" id="PTHR44200:SF1">
    <property type="entry name" value="DNAJ HOMOLOG SUBFAMILY C MEMBER 7"/>
    <property type="match status" value="1"/>
</dbReference>
<feature type="compositionally biased region" description="Polar residues" evidence="1">
    <location>
        <begin position="577"/>
        <end position="587"/>
    </location>
</feature>